<dbReference type="InterPro" id="IPR016181">
    <property type="entry name" value="Acyl_CoA_acyltransferase"/>
</dbReference>
<dbReference type="SUPFAM" id="SSF55729">
    <property type="entry name" value="Acyl-CoA N-acyltransferases (Nat)"/>
    <property type="match status" value="1"/>
</dbReference>
<protein>
    <submittedName>
        <fullName evidence="2">GNAT family N-acetyltransferase</fullName>
    </submittedName>
</protein>
<dbReference type="InterPro" id="IPR000182">
    <property type="entry name" value="GNAT_dom"/>
</dbReference>
<keyword evidence="3" id="KW-1185">Reference proteome</keyword>
<dbReference type="RefSeq" id="WP_186969123.1">
    <property type="nucleotide sequence ID" value="NZ_JACOPK010000002.1"/>
</dbReference>
<dbReference type="Pfam" id="PF00583">
    <property type="entry name" value="Acetyltransf_1"/>
    <property type="match status" value="1"/>
</dbReference>
<reference evidence="2 3" key="1">
    <citation type="submission" date="2020-08" db="EMBL/GenBank/DDBJ databases">
        <title>Genome public.</title>
        <authorList>
            <person name="Liu C."/>
            <person name="Sun Q."/>
        </authorList>
    </citation>
    <scope>NUCLEOTIDE SEQUENCE [LARGE SCALE GENOMIC DNA]</scope>
    <source>
        <strain evidence="2 3">M2</strain>
    </source>
</reference>
<name>A0ABR7GKE2_9FIRM</name>
<proteinExistence type="predicted"/>
<gene>
    <name evidence="2" type="ORF">H8S02_02380</name>
</gene>
<dbReference type="Proteomes" id="UP000641741">
    <property type="component" value="Unassembled WGS sequence"/>
</dbReference>
<accession>A0ABR7GKE2</accession>
<organism evidence="2 3">
    <name type="scientific">Agathobaculum hominis</name>
    <dbReference type="NCBI Taxonomy" id="2763014"/>
    <lineage>
        <taxon>Bacteria</taxon>
        <taxon>Bacillati</taxon>
        <taxon>Bacillota</taxon>
        <taxon>Clostridia</taxon>
        <taxon>Eubacteriales</taxon>
        <taxon>Butyricicoccaceae</taxon>
        <taxon>Agathobaculum</taxon>
    </lineage>
</organism>
<evidence type="ECO:0000259" key="1">
    <source>
        <dbReference type="PROSITE" id="PS51186"/>
    </source>
</evidence>
<sequence>MPNGEREMRCSVRRAEQAEMQAVLAFAAQIFADEQQIPRVMNVIPAEKQPQWFCMEQDGVLAGTAAVYRDGGRWHMGRITVAPSLRGQHRGTFLMKSVLTEVFAQGVDEIFLEARDATVHILRGFGAQIAGEPFTFYRGRVTPILLKRADFVRNTRK</sequence>
<dbReference type="CDD" id="cd04301">
    <property type="entry name" value="NAT_SF"/>
    <property type="match status" value="1"/>
</dbReference>
<feature type="domain" description="N-acetyltransferase" evidence="1">
    <location>
        <begin position="10"/>
        <end position="150"/>
    </location>
</feature>
<evidence type="ECO:0000313" key="3">
    <source>
        <dbReference type="Proteomes" id="UP000641741"/>
    </source>
</evidence>
<evidence type="ECO:0000313" key="2">
    <source>
        <dbReference type="EMBL" id="MBC5694797.1"/>
    </source>
</evidence>
<dbReference type="PROSITE" id="PS51186">
    <property type="entry name" value="GNAT"/>
    <property type="match status" value="1"/>
</dbReference>
<dbReference type="EMBL" id="JACOPK010000002">
    <property type="protein sequence ID" value="MBC5694797.1"/>
    <property type="molecule type" value="Genomic_DNA"/>
</dbReference>
<dbReference type="Gene3D" id="3.40.630.30">
    <property type="match status" value="1"/>
</dbReference>
<comment type="caution">
    <text evidence="2">The sequence shown here is derived from an EMBL/GenBank/DDBJ whole genome shotgun (WGS) entry which is preliminary data.</text>
</comment>